<dbReference type="SMART" id="SM00228">
    <property type="entry name" value="PDZ"/>
    <property type="match status" value="1"/>
</dbReference>
<accession>A0A858RDE6</accession>
<dbReference type="InterPro" id="IPR009003">
    <property type="entry name" value="Peptidase_S1_PA"/>
</dbReference>
<keyword evidence="3" id="KW-0378">Hydrolase</keyword>
<protein>
    <submittedName>
        <fullName evidence="3">Serine protease</fullName>
    </submittedName>
</protein>
<dbReference type="PANTHER" id="PTHR22939">
    <property type="entry name" value="SERINE PROTEASE FAMILY S1C HTRA-RELATED"/>
    <property type="match status" value="1"/>
</dbReference>
<evidence type="ECO:0000259" key="2">
    <source>
        <dbReference type="SMART" id="SM00228"/>
    </source>
</evidence>
<dbReference type="InterPro" id="IPR036034">
    <property type="entry name" value="PDZ_sf"/>
</dbReference>
<dbReference type="RefSeq" id="WP_169453307.1">
    <property type="nucleotide sequence ID" value="NZ_CP051774.1"/>
</dbReference>
<dbReference type="Pfam" id="PF13180">
    <property type="entry name" value="PDZ_2"/>
    <property type="match status" value="1"/>
</dbReference>
<evidence type="ECO:0000256" key="1">
    <source>
        <dbReference type="ARBA" id="ARBA00010541"/>
    </source>
</evidence>
<reference evidence="3 4" key="1">
    <citation type="submission" date="2020-04" db="EMBL/GenBank/DDBJ databases">
        <title>Luteolibacter sp. G-1-1-1 isolated from soil.</title>
        <authorList>
            <person name="Dahal R.H."/>
        </authorList>
    </citation>
    <scope>NUCLEOTIDE SEQUENCE [LARGE SCALE GENOMIC DNA]</scope>
    <source>
        <strain evidence="3 4">G-1-1-1</strain>
    </source>
</reference>
<dbReference type="Proteomes" id="UP000501812">
    <property type="component" value="Chromosome"/>
</dbReference>
<sequence length="228" mass="23783">MALSEMQAEAGCLRSSGRELPAEVFVDPVSRLVVFHVSGPAERALPLAPSASKVVGTELHVKGVGAGKATGWVKQLNGKMLPLSLLKVDYSSSVPRAGTPLTDANGAVIAIAHQTTGAHSGYALPVDVVKRVLEDVQGAGRVSRGWIGLKLLPQSTVPEVTNVQEGSPSATAGVKSGDVLLEVGSRRLADYADAVNAFYYLRPGVATPVRVKRGAQELSISVTPVEKK</sequence>
<keyword evidence="3" id="KW-0645">Protease</keyword>
<comment type="similarity">
    <text evidence="1">Belongs to the peptidase S1C family.</text>
</comment>
<dbReference type="AlphaFoldDB" id="A0A858RDE6"/>
<dbReference type="SUPFAM" id="SSF50156">
    <property type="entry name" value="PDZ domain-like"/>
    <property type="match status" value="1"/>
</dbReference>
<dbReference type="InterPro" id="IPR001478">
    <property type="entry name" value="PDZ"/>
</dbReference>
<evidence type="ECO:0000313" key="3">
    <source>
        <dbReference type="EMBL" id="QJE95086.1"/>
    </source>
</evidence>
<evidence type="ECO:0000313" key="4">
    <source>
        <dbReference type="Proteomes" id="UP000501812"/>
    </source>
</evidence>
<dbReference type="GO" id="GO:0008233">
    <property type="term" value="F:peptidase activity"/>
    <property type="evidence" value="ECO:0007669"/>
    <property type="project" value="UniProtKB-KW"/>
</dbReference>
<proteinExistence type="inferred from homology"/>
<dbReference type="EMBL" id="CP051774">
    <property type="protein sequence ID" value="QJE95086.1"/>
    <property type="molecule type" value="Genomic_DNA"/>
</dbReference>
<dbReference type="KEGG" id="luo:HHL09_04625"/>
<dbReference type="InterPro" id="IPR043504">
    <property type="entry name" value="Peptidase_S1_PA_chymotrypsin"/>
</dbReference>
<gene>
    <name evidence="3" type="ORF">HHL09_04625</name>
</gene>
<keyword evidence="4" id="KW-1185">Reference proteome</keyword>
<dbReference type="PANTHER" id="PTHR22939:SF129">
    <property type="entry name" value="SERINE PROTEASE HTRA2, MITOCHONDRIAL"/>
    <property type="match status" value="1"/>
</dbReference>
<name>A0A858RDE6_9BACT</name>
<dbReference type="GO" id="GO:0006508">
    <property type="term" value="P:proteolysis"/>
    <property type="evidence" value="ECO:0007669"/>
    <property type="project" value="UniProtKB-KW"/>
</dbReference>
<dbReference type="Gene3D" id="2.30.42.10">
    <property type="match status" value="1"/>
</dbReference>
<dbReference type="Gene3D" id="2.40.10.10">
    <property type="entry name" value="Trypsin-like serine proteases"/>
    <property type="match status" value="1"/>
</dbReference>
<feature type="domain" description="PDZ" evidence="2">
    <location>
        <begin position="145"/>
        <end position="215"/>
    </location>
</feature>
<organism evidence="3 4">
    <name type="scientific">Luteolibacter luteus</name>
    <dbReference type="NCBI Taxonomy" id="2728835"/>
    <lineage>
        <taxon>Bacteria</taxon>
        <taxon>Pseudomonadati</taxon>
        <taxon>Verrucomicrobiota</taxon>
        <taxon>Verrucomicrobiia</taxon>
        <taxon>Verrucomicrobiales</taxon>
        <taxon>Verrucomicrobiaceae</taxon>
        <taxon>Luteolibacter</taxon>
    </lineage>
</organism>
<dbReference type="SUPFAM" id="SSF50494">
    <property type="entry name" value="Trypsin-like serine proteases"/>
    <property type="match status" value="1"/>
</dbReference>